<dbReference type="KEGG" id="mros:EHO51_03115"/>
<dbReference type="RefSeq" id="WP_124737659.1">
    <property type="nucleotide sequence ID" value="NZ_CP034086.1"/>
</dbReference>
<name>A0A3G8M4E4_9HYPH</name>
<keyword evidence="1" id="KW-0732">Signal</keyword>
<proteinExistence type="predicted"/>
<protein>
    <recommendedName>
        <fullName evidence="4">DUF748 domain-containing protein</fullName>
    </recommendedName>
</protein>
<evidence type="ECO:0000256" key="1">
    <source>
        <dbReference type="SAM" id="SignalP"/>
    </source>
</evidence>
<feature type="chain" id="PRO_5018298578" description="DUF748 domain-containing protein" evidence="1">
    <location>
        <begin position="20"/>
        <end position="568"/>
    </location>
</feature>
<dbReference type="EMBL" id="CP034086">
    <property type="protein sequence ID" value="AZG75808.1"/>
    <property type="molecule type" value="Genomic_DNA"/>
</dbReference>
<dbReference type="AlphaFoldDB" id="A0A3G8M4E4"/>
<sequence>MRRSLAIGVVTSLSLMSFAAPSPGAGEKPLTLDNLVITLGATTYRIPHIEIEGASLPLTELATLFLSGDGNVAARLARISARRIAVPSMSSESRNESNIERAAYRKLLFENVVSGRAVTVRGDGGEETIESTKGGVQRVFWGASVAKGVDLAELAHLALSTRSEANAPLKPLVEEEIVESSRLEDASANLILTTGRLKIEGVRGRALRTPAGKLIERFEKFDPAKPEEDPALMRDVLDALQSFEAAAIEVDDVVAAGKGEPAEKPFTAKIARAGMRKVAGAGAGEMFFDDFSLAASDGGHLSVKRFALNELQLAPVLEGAAYPKLARIEARGVAADIPDSKTSEPSRMKFSVENASATFDNFLSSTPTKFSGRVDNFIVDLSARGETQTTAHFLALGYRELALSGLAAGEWREKTSEAALEPVAIDAKNMGVAHLSALFGNVSSAAFSSSPLISRAAMLTTSIKSIDLTLEGDGLVDRVLALEAKEQKTSVDKARADYAKAAATAINTLGGSGANAKRIADAVSAYIEKPKRLHLRFAAPKGVNAIDVLARKPNEILESIEVEASADR</sequence>
<evidence type="ECO:0000313" key="2">
    <source>
        <dbReference type="EMBL" id="AZG75808.1"/>
    </source>
</evidence>
<evidence type="ECO:0000313" key="3">
    <source>
        <dbReference type="Proteomes" id="UP000273982"/>
    </source>
</evidence>
<dbReference type="Proteomes" id="UP000273982">
    <property type="component" value="Chromosome"/>
</dbReference>
<feature type="signal peptide" evidence="1">
    <location>
        <begin position="1"/>
        <end position="19"/>
    </location>
</feature>
<organism evidence="2 3">
    <name type="scientific">Methylocystis rosea</name>
    <dbReference type="NCBI Taxonomy" id="173366"/>
    <lineage>
        <taxon>Bacteria</taxon>
        <taxon>Pseudomonadati</taxon>
        <taxon>Pseudomonadota</taxon>
        <taxon>Alphaproteobacteria</taxon>
        <taxon>Hyphomicrobiales</taxon>
        <taxon>Methylocystaceae</taxon>
        <taxon>Methylocystis</taxon>
    </lineage>
</organism>
<evidence type="ECO:0008006" key="4">
    <source>
        <dbReference type="Google" id="ProtNLM"/>
    </source>
</evidence>
<accession>A0A3G8M4E4</accession>
<reference evidence="2 3" key="1">
    <citation type="submission" date="2018-11" db="EMBL/GenBank/DDBJ databases">
        <title>Genome squencing of methanotrophic bacteria isolated from alkaline groundwater in Korea.</title>
        <authorList>
            <person name="Nguyen L.N."/>
        </authorList>
    </citation>
    <scope>NUCLEOTIDE SEQUENCE [LARGE SCALE GENOMIC DNA]</scope>
    <source>
        <strain evidence="2 3">GW6</strain>
    </source>
</reference>
<gene>
    <name evidence="2" type="ORF">EHO51_03115</name>
</gene>